<sequence>MLDSPFTIGTVEEMLRWRVQNAHPSSAFDGASGESLLRRLCNQELWSFEQEEFKLMYAYLYMPVPGYILSALAIILWVFTIMVEYRRCVEQAMAVIHLPSLSHGDEFLVRDPDGNIKILGMRPFQRIMALVFLILPRLLVMGWLGVIGCIYLAQTVNLSDIVLNAVALAFVMDVDELVADVLLTERLRSILPKIEPLSCGKRNVERMLPIKDFVRYGITGGLVAVSLLVWVWPFDHNVRGAAMALCGGFQDFSYDFHYASGNSSVILKPAAYGQEAWVSTCETHECGGTYDTYLQLHYGVKNNCSVTSGTSATQAADYVFRDKEVLKFAFGSHPQFNSNSGVTQCTAGQILEPQDKDNLLKERACVTLPTSLGEMLKEKNISYGNTQPPPQCPRFRPASGCETPSRPDVCVWSWMSEKCDKQWPGSVQEDACDAAADLVVTCDTWEYIFNTEHPDYNCASRDLCSGPDYDCLAMRGEYHIVPTDYAAWSSADEIWTPISNVLKERFGMPYYNNIYMNLVASGQDITFVLCLKNIPKTLKPLRVLGAVNTLLEDIRDQAGYNPSNGIESITDSGTWEYMTTVTMNERILNAPWPNHYCNQFA</sequence>
<reference evidence="2" key="1">
    <citation type="submission" date="2021-02" db="EMBL/GenBank/DDBJ databases">
        <authorList>
            <person name="Dougan E. K."/>
            <person name="Rhodes N."/>
            <person name="Thang M."/>
            <person name="Chan C."/>
        </authorList>
    </citation>
    <scope>NUCLEOTIDE SEQUENCE</scope>
</reference>
<dbReference type="EMBL" id="CAJNDS010000710">
    <property type="protein sequence ID" value="CAE7229539.1"/>
    <property type="molecule type" value="Genomic_DNA"/>
</dbReference>
<evidence type="ECO:0000313" key="2">
    <source>
        <dbReference type="EMBL" id="CAE7229539.1"/>
    </source>
</evidence>
<dbReference type="OrthoDB" id="407940at2759"/>
<evidence type="ECO:0000256" key="1">
    <source>
        <dbReference type="SAM" id="Phobius"/>
    </source>
</evidence>
<evidence type="ECO:0000313" key="3">
    <source>
        <dbReference type="Proteomes" id="UP000604046"/>
    </source>
</evidence>
<accession>A0A812KL68</accession>
<organism evidence="2 3">
    <name type="scientific">Symbiodinium natans</name>
    <dbReference type="NCBI Taxonomy" id="878477"/>
    <lineage>
        <taxon>Eukaryota</taxon>
        <taxon>Sar</taxon>
        <taxon>Alveolata</taxon>
        <taxon>Dinophyceae</taxon>
        <taxon>Suessiales</taxon>
        <taxon>Symbiodiniaceae</taxon>
        <taxon>Symbiodinium</taxon>
    </lineage>
</organism>
<feature type="transmembrane region" description="Helical" evidence="1">
    <location>
        <begin position="64"/>
        <end position="83"/>
    </location>
</feature>
<protein>
    <submittedName>
        <fullName evidence="2">FtsH protein</fullName>
    </submittedName>
</protein>
<dbReference type="Proteomes" id="UP000604046">
    <property type="component" value="Unassembled WGS sequence"/>
</dbReference>
<keyword evidence="1" id="KW-0472">Membrane</keyword>
<feature type="transmembrane region" description="Helical" evidence="1">
    <location>
        <begin position="213"/>
        <end position="232"/>
    </location>
</feature>
<feature type="transmembrane region" description="Helical" evidence="1">
    <location>
        <begin position="165"/>
        <end position="183"/>
    </location>
</feature>
<proteinExistence type="predicted"/>
<feature type="transmembrane region" description="Helical" evidence="1">
    <location>
        <begin position="127"/>
        <end position="153"/>
    </location>
</feature>
<name>A0A812KL68_9DINO</name>
<gene>
    <name evidence="2" type="primary">ftsH</name>
    <name evidence="2" type="ORF">SNAT2548_LOCUS9238</name>
</gene>
<comment type="caution">
    <text evidence="2">The sequence shown here is derived from an EMBL/GenBank/DDBJ whole genome shotgun (WGS) entry which is preliminary data.</text>
</comment>
<keyword evidence="1" id="KW-1133">Transmembrane helix</keyword>
<keyword evidence="3" id="KW-1185">Reference proteome</keyword>
<dbReference type="AlphaFoldDB" id="A0A812KL68"/>
<keyword evidence="1" id="KW-0812">Transmembrane</keyword>